<name>A0A0H5QWS5_9EUKA</name>
<sequence length="112" mass="12613">MFLKISQSAKSLVLNASIDNKSKNITSKLRPVKDVQQQNIPRVNDFAYAASNEQASENSHHIPHKCSFLSPSHFQLLHLSGSQFHLDDETEYERKLGISSNGKGHKIHSNIF</sequence>
<dbReference type="EMBL" id="HACM01005986">
    <property type="protein sequence ID" value="CRZ06428.1"/>
    <property type="molecule type" value="Transcribed_RNA"/>
</dbReference>
<proteinExistence type="predicted"/>
<dbReference type="AlphaFoldDB" id="A0A0H5QWS5"/>
<reference evidence="1" key="1">
    <citation type="submission" date="2015-04" db="EMBL/GenBank/DDBJ databases">
        <title>The genome sequence of the plant pathogenic Rhizarian Plasmodiophora brassicae reveals insights in its biotrophic life cycle and the origin of chitin synthesis.</title>
        <authorList>
            <person name="Schwelm A."/>
            <person name="Fogelqvist J."/>
            <person name="Knaust A."/>
            <person name="Julke S."/>
            <person name="Lilja T."/>
            <person name="Dhandapani V."/>
            <person name="Bonilla-Rosso G."/>
            <person name="Karlsson M."/>
            <person name="Shevchenko A."/>
            <person name="Choi S.R."/>
            <person name="Kim H.G."/>
            <person name="Park J.Y."/>
            <person name="Lim Y.P."/>
            <person name="Ludwig-Muller J."/>
            <person name="Dixelius C."/>
        </authorList>
    </citation>
    <scope>NUCLEOTIDE SEQUENCE</scope>
    <source>
        <tissue evidence="1">Potato root galls</tissue>
    </source>
</reference>
<evidence type="ECO:0000313" key="1">
    <source>
        <dbReference type="EMBL" id="CRZ06428.1"/>
    </source>
</evidence>
<accession>A0A0H5QWS5</accession>
<organism evidence="1">
    <name type="scientific">Spongospora subterranea</name>
    <dbReference type="NCBI Taxonomy" id="70186"/>
    <lineage>
        <taxon>Eukaryota</taxon>
        <taxon>Sar</taxon>
        <taxon>Rhizaria</taxon>
        <taxon>Endomyxa</taxon>
        <taxon>Phytomyxea</taxon>
        <taxon>Plasmodiophorida</taxon>
        <taxon>Plasmodiophoridae</taxon>
        <taxon>Spongospora</taxon>
    </lineage>
</organism>
<protein>
    <submittedName>
        <fullName evidence="1">Uncharacterized protein</fullName>
    </submittedName>
</protein>